<keyword evidence="6" id="KW-1185">Reference proteome</keyword>
<organism evidence="5 6">
    <name type="scientific">Anaeromyxobacter diazotrophicus</name>
    <dbReference type="NCBI Taxonomy" id="2590199"/>
    <lineage>
        <taxon>Bacteria</taxon>
        <taxon>Pseudomonadati</taxon>
        <taxon>Myxococcota</taxon>
        <taxon>Myxococcia</taxon>
        <taxon>Myxococcales</taxon>
        <taxon>Cystobacterineae</taxon>
        <taxon>Anaeromyxobacteraceae</taxon>
        <taxon>Anaeromyxobacter</taxon>
    </lineage>
</organism>
<keyword evidence="2" id="KW-0067">ATP-binding</keyword>
<dbReference type="InterPro" id="IPR027417">
    <property type="entry name" value="P-loop_NTPase"/>
</dbReference>
<feature type="domain" description="ABC transporter" evidence="4">
    <location>
        <begin position="298"/>
        <end position="542"/>
    </location>
</feature>
<dbReference type="PANTHER" id="PTHR43790">
    <property type="entry name" value="CARBOHYDRATE TRANSPORT ATP-BINDING PROTEIN MG119-RELATED"/>
    <property type="match status" value="1"/>
</dbReference>
<dbReference type="Gene3D" id="3.40.50.300">
    <property type="entry name" value="P-loop containing nucleotide triphosphate hydrolases"/>
    <property type="match status" value="2"/>
</dbReference>
<name>A0A7I9VRN0_9BACT</name>
<dbReference type="CDD" id="cd03215">
    <property type="entry name" value="ABC_Carb_Monos_II"/>
    <property type="match status" value="1"/>
</dbReference>
<dbReference type="PANTHER" id="PTHR43790:SF4">
    <property type="entry name" value="GUANOSINE IMPORT ATP-BINDING PROTEIN NUPO"/>
    <property type="match status" value="1"/>
</dbReference>
<proteinExistence type="predicted"/>
<dbReference type="CDD" id="cd03216">
    <property type="entry name" value="ABC_Carb_Monos_I"/>
    <property type="match status" value="1"/>
</dbReference>
<protein>
    <submittedName>
        <fullName evidence="5">ABC transporter</fullName>
    </submittedName>
</protein>
<evidence type="ECO:0000256" key="2">
    <source>
        <dbReference type="ARBA" id="ARBA00022840"/>
    </source>
</evidence>
<evidence type="ECO:0000313" key="5">
    <source>
        <dbReference type="EMBL" id="GEJ58918.1"/>
    </source>
</evidence>
<accession>A0A7I9VRN0</accession>
<feature type="region of interest" description="Disordered" evidence="3">
    <location>
        <begin position="1"/>
        <end position="36"/>
    </location>
</feature>
<evidence type="ECO:0000313" key="6">
    <source>
        <dbReference type="Proteomes" id="UP000503640"/>
    </source>
</evidence>
<dbReference type="PROSITE" id="PS50893">
    <property type="entry name" value="ABC_TRANSPORTER_2"/>
    <property type="match status" value="2"/>
</dbReference>
<reference evidence="6" key="1">
    <citation type="journal article" date="2020" name="Appl. Environ. Microbiol.">
        <title>Diazotrophic Anaeromyxobacter Isolates from Soils.</title>
        <authorList>
            <person name="Masuda Y."/>
            <person name="Yamanaka H."/>
            <person name="Xu Z.X."/>
            <person name="Shiratori Y."/>
            <person name="Aono T."/>
            <person name="Amachi S."/>
            <person name="Senoo K."/>
            <person name="Itoh H."/>
        </authorList>
    </citation>
    <scope>NUCLEOTIDE SEQUENCE [LARGE SCALE GENOMIC DNA]</scope>
    <source>
        <strain evidence="6">R267</strain>
    </source>
</reference>
<dbReference type="SMART" id="SM00382">
    <property type="entry name" value="AAA"/>
    <property type="match status" value="1"/>
</dbReference>
<comment type="caution">
    <text evidence="5">The sequence shown here is derived from an EMBL/GenBank/DDBJ whole genome shotgun (WGS) entry which is preliminary data.</text>
</comment>
<dbReference type="Pfam" id="PF00005">
    <property type="entry name" value="ABC_tran"/>
    <property type="match status" value="2"/>
</dbReference>
<feature type="domain" description="ABC transporter" evidence="4">
    <location>
        <begin position="46"/>
        <end position="281"/>
    </location>
</feature>
<dbReference type="GO" id="GO:0016887">
    <property type="term" value="F:ATP hydrolysis activity"/>
    <property type="evidence" value="ECO:0007669"/>
    <property type="project" value="InterPro"/>
</dbReference>
<dbReference type="InterPro" id="IPR017871">
    <property type="entry name" value="ABC_transporter-like_CS"/>
</dbReference>
<dbReference type="RefSeq" id="WP_176067896.1">
    <property type="nucleotide sequence ID" value="NZ_BJTG01000009.1"/>
</dbReference>
<dbReference type="SUPFAM" id="SSF52540">
    <property type="entry name" value="P-loop containing nucleoside triphosphate hydrolases"/>
    <property type="match status" value="2"/>
</dbReference>
<dbReference type="EMBL" id="BJTG01000009">
    <property type="protein sequence ID" value="GEJ58918.1"/>
    <property type="molecule type" value="Genomic_DNA"/>
</dbReference>
<dbReference type="InterPro" id="IPR003439">
    <property type="entry name" value="ABC_transporter-like_ATP-bd"/>
</dbReference>
<dbReference type="InterPro" id="IPR003593">
    <property type="entry name" value="AAA+_ATPase"/>
</dbReference>
<gene>
    <name evidence="5" type="ORF">AMYX_36590</name>
</gene>
<dbReference type="GO" id="GO:0005524">
    <property type="term" value="F:ATP binding"/>
    <property type="evidence" value="ECO:0007669"/>
    <property type="project" value="UniProtKB-KW"/>
</dbReference>
<dbReference type="AlphaFoldDB" id="A0A7I9VRN0"/>
<dbReference type="PROSITE" id="PS00211">
    <property type="entry name" value="ABC_TRANSPORTER_1"/>
    <property type="match status" value="2"/>
</dbReference>
<feature type="compositionally biased region" description="Low complexity" evidence="3">
    <location>
        <begin position="21"/>
        <end position="36"/>
    </location>
</feature>
<dbReference type="Proteomes" id="UP000503640">
    <property type="component" value="Unassembled WGS sequence"/>
</dbReference>
<evidence type="ECO:0000256" key="3">
    <source>
        <dbReference type="SAM" id="MobiDB-lite"/>
    </source>
</evidence>
<evidence type="ECO:0000259" key="4">
    <source>
        <dbReference type="PROSITE" id="PS50893"/>
    </source>
</evidence>
<dbReference type="InterPro" id="IPR050107">
    <property type="entry name" value="ABC_carbohydrate_import_ATPase"/>
</dbReference>
<sequence>MRPAPTHAPGPAREAREARGRAAAPSSSSAGDAAPGALASGPIGELRLEGITKRFPGVVACDGISLAVRCGEPLALVGENGAGKSTLMNILAGLYQPDEGRILLDGEPVHFRSPADAYARGVGMVHQNFMLVPNMTVAENVALGMRSLHDGLRLDLALARRRVAEVAEHHELPVNPDAQVWQLSVGEQQRVELVKTLCLGARLLILDEPTSALTPQETDDLLTRLKRMTAELSIIFISHKLQEVKALSDRVTILRHGAVVFNGHTADHSTAELAALMTGREVTVPRNAGGAATGPPILAVRGLRVRGDRGHLALDGLDLELRAGEILGLAGVSGNGQRELADALAGLRPAEAGTIHLDGQDLTGCGPREVIARGMGYVPEDRHHEGIVPSFSIAENLVLKDFATGRFSRGPLLRLGEIARHARALRERFDIRCSSTGVAAGSLSGGNIQKVILARELARRPRALVAVYPTRGVDLGASEFIHRQLLALREASAGILLVSEELEEILNLADRVAVICKGRILAVLPAREATREQLGLLMAGVARA</sequence>
<keyword evidence="1" id="KW-0547">Nucleotide-binding</keyword>
<evidence type="ECO:0000256" key="1">
    <source>
        <dbReference type="ARBA" id="ARBA00022741"/>
    </source>
</evidence>